<feature type="region of interest" description="Disordered" evidence="5">
    <location>
        <begin position="1130"/>
        <end position="1226"/>
    </location>
</feature>
<feature type="region of interest" description="Disordered" evidence="5">
    <location>
        <begin position="908"/>
        <end position="938"/>
    </location>
</feature>
<dbReference type="InterPro" id="IPR011011">
    <property type="entry name" value="Znf_FYVE_PHD"/>
</dbReference>
<evidence type="ECO:0000256" key="5">
    <source>
        <dbReference type="SAM" id="MobiDB-lite"/>
    </source>
</evidence>
<keyword evidence="3" id="KW-0862">Zinc</keyword>
<feature type="domain" description="PHD-type" evidence="6">
    <location>
        <begin position="218"/>
        <end position="288"/>
    </location>
</feature>
<evidence type="ECO:0000256" key="4">
    <source>
        <dbReference type="PROSITE-ProRule" id="PRU00146"/>
    </source>
</evidence>
<feature type="compositionally biased region" description="Basic residues" evidence="5">
    <location>
        <begin position="820"/>
        <end position="838"/>
    </location>
</feature>
<feature type="domain" description="PHD-type" evidence="7">
    <location>
        <begin position="290"/>
        <end position="406"/>
    </location>
</feature>
<feature type="compositionally biased region" description="Polar residues" evidence="5">
    <location>
        <begin position="1186"/>
        <end position="1201"/>
    </location>
</feature>
<dbReference type="SUPFAM" id="SSF57903">
    <property type="entry name" value="FYVE/PHD zinc finger"/>
    <property type="match status" value="1"/>
</dbReference>
<feature type="region of interest" description="Disordered" evidence="5">
    <location>
        <begin position="603"/>
        <end position="623"/>
    </location>
</feature>
<dbReference type="InterPro" id="IPR019786">
    <property type="entry name" value="Zinc_finger_PHD-type_CS"/>
</dbReference>
<evidence type="ECO:0000313" key="8">
    <source>
        <dbReference type="EMBL" id="GFS86692.1"/>
    </source>
</evidence>
<evidence type="ECO:0000256" key="2">
    <source>
        <dbReference type="ARBA" id="ARBA00022771"/>
    </source>
</evidence>
<dbReference type="Pfam" id="PF13832">
    <property type="entry name" value="zf-HC5HC2H_2"/>
    <property type="match status" value="1"/>
</dbReference>
<dbReference type="InterPro" id="IPR001965">
    <property type="entry name" value="Znf_PHD"/>
</dbReference>
<feature type="compositionally biased region" description="Basic and acidic residues" evidence="5">
    <location>
        <begin position="1161"/>
        <end position="1172"/>
    </location>
</feature>
<feature type="region of interest" description="Disordered" evidence="5">
    <location>
        <begin position="1045"/>
        <end position="1074"/>
    </location>
</feature>
<dbReference type="InterPro" id="IPR013083">
    <property type="entry name" value="Znf_RING/FYVE/PHD"/>
</dbReference>
<dbReference type="PANTHER" id="PTHR13793">
    <property type="entry name" value="PHD FINGER PROTEINS"/>
    <property type="match status" value="1"/>
</dbReference>
<dbReference type="InterPro" id="IPR019787">
    <property type="entry name" value="Znf_PHD-finger"/>
</dbReference>
<dbReference type="Proteomes" id="UP000887013">
    <property type="component" value="Unassembled WGS sequence"/>
</dbReference>
<sequence>MPSNSVRRCRGGNASKAKWKMPNGSEEDSRAYLSGNYTELPASKIYNKKNIPNQPSELYRKDFISAMNLPDSEQLSPEEYFNIEDSWKPGWNEKGVQVPVCYEIPELNVREIRKRNRSGSFKIPQKLICLNYDNRFALHHTISNINIISDERTCYYDLDVKDYNWLRIVNQKREDAGIDPLDISLIESVIENLEQQVYINLQEEIKNDKTLGIDYDEDAICDVCRSGRKMNTKKSTPDQSRLVARKPDSHECNEMVFCDKCNICVHQICYGITEIPEGSWICRTCALGVKPRCVLCPNTGGAMKATRDGQSWAHVSCALWIPEVSFLKYLKMEPIIKLNQIPAFRYQLKCSLCANKTGACITCSEKGCKVSFHVTCAFEAGFQLKANVKYNNNDDDELKAYCKKHSKKAILSDIDDDDIAAKTMTREERNDLRKKKIQEKEANFFEYASIDSLIDQFGGERHDMETIFFYWKLKRTSNGNKPLLIPKQFENNEILGDFKFLTCLRFDWEKARNLTYLIKKRERLKTEWLHTKQEIFLKQVEILTREKKNKTLTKEEKQAVVNANFGNLDYDMKYTGKNGPSPNVINVLSVLLGEEGANFKPNSCGKAATRRKKNQRKKEVPSNPYAKYYLNGLEKRSERCLPSKQKLIVKNKLSSKSKNYNSDFEPHDSSNNKLIYSESDSFTSPENHSAQFNISGDTSSSYHSPDDSKNEFGFVNYTKDSIYISCPTESSTEDSKSLSFTNHLLSEQENHLASFNLNLNDSDINVDSENTKCEIANPGEMDLAADIRVVDSNIYLNKFKSESQNLEIFDDSCNKAHSKSVQRKSNKKALNRKRRYNSSKKSGEVIGDCTVSDELSVKKSKVEDTQSLSDLKLTQDVETDAHETTTDSTLVPLESQYATIKKELNTEKSEASGLESDVNSSDGLIKQKSTNNIESNKNDSDIDAKLVGVYNCKILSKTLKVSIERNLELQMEQNLVTLPQPYVILKPDDIVNCSKSNNDATNKACYSRKSDASSNFLNYETSQNMNNCDTSELKLHPIWKKNSPVRTQSPTLIKNSENGLSRLSKSSPRHNTQDKATIKSYASKKYLNHAVTTPYSLNVNKSPSSSSIKCQEKTLPPSFKLDTDSSDIKEASVLKDKSTEAPLPRKDMLRGYKIPKKNRSGKPEENSLDLKRGNSPLSPLPDITPSGKSSYHSNAKSSWRTMESRSEKKLSGKHWTKMNGDSHQQPCNRLEFQLNKDSFEPEPARWYQEPNSFTTNREAHSYSSDYVPPLLPPPLPPFSTPWASLSNQNSFAPSVTIFRSGPYKT</sequence>
<feature type="compositionally biased region" description="Polar residues" evidence="5">
    <location>
        <begin position="1045"/>
        <end position="1070"/>
    </location>
</feature>
<accession>A0A8X6MZK8</accession>
<evidence type="ECO:0000259" key="6">
    <source>
        <dbReference type="PROSITE" id="PS50016"/>
    </source>
</evidence>
<organism evidence="8 9">
    <name type="scientific">Nephila pilipes</name>
    <name type="common">Giant wood spider</name>
    <name type="synonym">Nephila maculata</name>
    <dbReference type="NCBI Taxonomy" id="299642"/>
    <lineage>
        <taxon>Eukaryota</taxon>
        <taxon>Metazoa</taxon>
        <taxon>Ecdysozoa</taxon>
        <taxon>Arthropoda</taxon>
        <taxon>Chelicerata</taxon>
        <taxon>Arachnida</taxon>
        <taxon>Araneae</taxon>
        <taxon>Araneomorphae</taxon>
        <taxon>Entelegynae</taxon>
        <taxon>Araneoidea</taxon>
        <taxon>Nephilidae</taxon>
        <taxon>Nephila</taxon>
    </lineage>
</organism>
<dbReference type="PROSITE" id="PS50016">
    <property type="entry name" value="ZF_PHD_2"/>
    <property type="match status" value="1"/>
</dbReference>
<feature type="compositionally biased region" description="Basic and acidic residues" evidence="5">
    <location>
        <begin position="1130"/>
        <end position="1150"/>
    </location>
</feature>
<dbReference type="OrthoDB" id="20839at2759"/>
<dbReference type="InterPro" id="IPR050701">
    <property type="entry name" value="Histone_Mod_Regulator"/>
</dbReference>
<dbReference type="SMART" id="SM00249">
    <property type="entry name" value="PHD"/>
    <property type="match status" value="2"/>
</dbReference>
<evidence type="ECO:0000256" key="1">
    <source>
        <dbReference type="ARBA" id="ARBA00022723"/>
    </source>
</evidence>
<dbReference type="Gene3D" id="3.30.40.10">
    <property type="entry name" value="Zinc/RING finger domain, C3HC4 (zinc finger)"/>
    <property type="match status" value="2"/>
</dbReference>
<evidence type="ECO:0000259" key="7">
    <source>
        <dbReference type="PROSITE" id="PS51805"/>
    </source>
</evidence>
<reference evidence="8" key="1">
    <citation type="submission" date="2020-08" db="EMBL/GenBank/DDBJ databases">
        <title>Multicomponent nature underlies the extraordinary mechanical properties of spider dragline silk.</title>
        <authorList>
            <person name="Kono N."/>
            <person name="Nakamura H."/>
            <person name="Mori M."/>
            <person name="Yoshida Y."/>
            <person name="Ohtoshi R."/>
            <person name="Malay A.D."/>
            <person name="Moran D.A.P."/>
            <person name="Tomita M."/>
            <person name="Numata K."/>
            <person name="Arakawa K."/>
        </authorList>
    </citation>
    <scope>NUCLEOTIDE SEQUENCE</scope>
</reference>
<keyword evidence="9" id="KW-1185">Reference proteome</keyword>
<dbReference type="PROSITE" id="PS51805">
    <property type="entry name" value="EPHD"/>
    <property type="match status" value="1"/>
</dbReference>
<keyword evidence="1" id="KW-0479">Metal-binding</keyword>
<dbReference type="Pfam" id="PF13831">
    <property type="entry name" value="PHD_2"/>
    <property type="match status" value="1"/>
</dbReference>
<feature type="region of interest" description="Disordered" evidence="5">
    <location>
        <begin position="658"/>
        <end position="705"/>
    </location>
</feature>
<feature type="compositionally biased region" description="Polar residues" evidence="5">
    <location>
        <begin position="917"/>
        <end position="935"/>
    </location>
</feature>
<dbReference type="EMBL" id="BMAW01004055">
    <property type="protein sequence ID" value="GFS86692.1"/>
    <property type="molecule type" value="Genomic_DNA"/>
</dbReference>
<dbReference type="PANTHER" id="PTHR13793:SF160">
    <property type="entry name" value="PHD FINGER PROTEIN RHINOCEROS"/>
    <property type="match status" value="1"/>
</dbReference>
<name>A0A8X6MZK8_NEPPI</name>
<dbReference type="FunFam" id="3.30.40.10:FF:000030">
    <property type="entry name" value="Protein Jade-1 isoform 1"/>
    <property type="match status" value="1"/>
</dbReference>
<protein>
    <submittedName>
        <fullName evidence="8">Protein Jade-3</fullName>
    </submittedName>
</protein>
<feature type="region of interest" description="Disordered" evidence="5">
    <location>
        <begin position="820"/>
        <end position="843"/>
    </location>
</feature>
<keyword evidence="2 4" id="KW-0863">Zinc-finger</keyword>
<evidence type="ECO:0000313" key="9">
    <source>
        <dbReference type="Proteomes" id="UP000887013"/>
    </source>
</evidence>
<dbReference type="InterPro" id="IPR034732">
    <property type="entry name" value="EPHD"/>
</dbReference>
<dbReference type="GO" id="GO:0006357">
    <property type="term" value="P:regulation of transcription by RNA polymerase II"/>
    <property type="evidence" value="ECO:0007669"/>
    <property type="project" value="TreeGrafter"/>
</dbReference>
<feature type="region of interest" description="Disordered" evidence="5">
    <location>
        <begin position="1"/>
        <end position="30"/>
    </location>
</feature>
<gene>
    <name evidence="8" type="primary">jade3</name>
    <name evidence="8" type="ORF">NPIL_475011</name>
</gene>
<comment type="caution">
    <text evidence="8">The sequence shown here is derived from an EMBL/GenBank/DDBJ whole genome shotgun (WGS) entry which is preliminary data.</text>
</comment>
<dbReference type="GO" id="GO:0008270">
    <property type="term" value="F:zinc ion binding"/>
    <property type="evidence" value="ECO:0007669"/>
    <property type="project" value="UniProtKB-KW"/>
</dbReference>
<dbReference type="CDD" id="cd15573">
    <property type="entry name" value="PHD_JADE"/>
    <property type="match status" value="1"/>
</dbReference>
<evidence type="ECO:0000256" key="3">
    <source>
        <dbReference type="ARBA" id="ARBA00022833"/>
    </source>
</evidence>
<proteinExistence type="predicted"/>
<dbReference type="PROSITE" id="PS01359">
    <property type="entry name" value="ZF_PHD_1"/>
    <property type="match status" value="1"/>
</dbReference>
<feature type="compositionally biased region" description="Polar residues" evidence="5">
    <location>
        <begin position="671"/>
        <end position="703"/>
    </location>
</feature>